<dbReference type="RefSeq" id="WP_160202525.1">
    <property type="nucleotide sequence ID" value="NZ_QXWK01000021.1"/>
</dbReference>
<protein>
    <submittedName>
        <fullName evidence="1">Uncharacterized protein</fullName>
    </submittedName>
</protein>
<organism evidence="1 2">
    <name type="scientific">Anaerotruncus colihominis</name>
    <dbReference type="NCBI Taxonomy" id="169435"/>
    <lineage>
        <taxon>Bacteria</taxon>
        <taxon>Bacillati</taxon>
        <taxon>Bacillota</taxon>
        <taxon>Clostridia</taxon>
        <taxon>Eubacteriales</taxon>
        <taxon>Oscillospiraceae</taxon>
        <taxon>Anaerotruncus</taxon>
    </lineage>
</organism>
<evidence type="ECO:0000313" key="1">
    <source>
        <dbReference type="EMBL" id="NBH62236.1"/>
    </source>
</evidence>
<name>A0A845QKU3_9FIRM</name>
<comment type="caution">
    <text evidence="1">The sequence shown here is derived from an EMBL/GenBank/DDBJ whole genome shotgun (WGS) entry which is preliminary data.</text>
</comment>
<proteinExistence type="predicted"/>
<accession>A0A845QKU3</accession>
<dbReference type="Proteomes" id="UP000446866">
    <property type="component" value="Unassembled WGS sequence"/>
</dbReference>
<sequence length="246" mass="28301">MFDRFFTLQIKGEPKPYFSATKKKARIEVPNSTYQVITQLLIDEKELNPKKIPADTLLEAFQAKFFSPYPQNNIFVETLYCDGLSEALTTIFKYVSSTFHMSIQENSFRAGKPFVKFAEDFSKKSNKNLSESPQKYKILKNLDSLISAIENRAEIYSHTYGEDSDELLKLKTELLTLLENAVSCPDKLKISSIYKPILDNWETWIESKINYYSLLLFCAASEKEKGNAAERAMLRNLINTTKIPQL</sequence>
<evidence type="ECO:0000313" key="2">
    <source>
        <dbReference type="Proteomes" id="UP000446866"/>
    </source>
</evidence>
<dbReference type="AlphaFoldDB" id="A0A845QKU3"/>
<gene>
    <name evidence="1" type="ORF">D0435_11295</name>
</gene>
<keyword evidence="2" id="KW-1185">Reference proteome</keyword>
<dbReference type="EMBL" id="QXWK01000021">
    <property type="protein sequence ID" value="NBH62236.1"/>
    <property type="molecule type" value="Genomic_DNA"/>
</dbReference>
<reference evidence="1 2" key="1">
    <citation type="submission" date="2018-08" db="EMBL/GenBank/DDBJ databases">
        <title>Murine metabolic-syndrome-specific gut microbial biobank.</title>
        <authorList>
            <person name="Liu C."/>
        </authorList>
    </citation>
    <scope>NUCLEOTIDE SEQUENCE [LARGE SCALE GENOMIC DNA]</scope>
    <source>
        <strain evidence="1 2">28</strain>
    </source>
</reference>